<evidence type="ECO:0000313" key="8">
    <source>
        <dbReference type="Proteomes" id="UP000285883"/>
    </source>
</evidence>
<dbReference type="Gene3D" id="3.20.20.70">
    <property type="entry name" value="Aldolase class I"/>
    <property type="match status" value="1"/>
</dbReference>
<dbReference type="GO" id="GO:0016628">
    <property type="term" value="F:oxidoreductase activity, acting on the CH-CH group of donors, NAD or NADP as acceptor"/>
    <property type="evidence" value="ECO:0007669"/>
    <property type="project" value="UniProtKB-ARBA"/>
</dbReference>
<feature type="non-terminal residue" evidence="5">
    <location>
        <position position="375"/>
    </location>
</feature>
<evidence type="ECO:0000259" key="4">
    <source>
        <dbReference type="Pfam" id="PF00724"/>
    </source>
</evidence>
<dbReference type="PANTHER" id="PTHR22893:SF91">
    <property type="entry name" value="NADPH DEHYDROGENASE 2-RELATED"/>
    <property type="match status" value="1"/>
</dbReference>
<reference evidence="7 8" key="1">
    <citation type="submission" date="2018-07" db="EMBL/GenBank/DDBJ databases">
        <title>Genome sequencing of oomycete isolates from Chile give support for New Zealand origin for Phytophthora kernoviae and make available the first Nothophytophthora sp. genome.</title>
        <authorList>
            <person name="Studholme D.J."/>
            <person name="Sanfuentes E."/>
            <person name="Panda P."/>
            <person name="Hill R."/>
            <person name="Sambles C."/>
            <person name="Grant M."/>
            <person name="Williams N.M."/>
            <person name="Mcdougal R.L."/>
        </authorList>
    </citation>
    <scope>NUCLEOTIDE SEQUENCE [LARGE SCALE GENOMIC DNA]</scope>
    <source>
        <strain evidence="5">Chile2</strain>
        <strain evidence="6">Chile4</strain>
    </source>
</reference>
<dbReference type="GO" id="GO:0010181">
    <property type="term" value="F:FMN binding"/>
    <property type="evidence" value="ECO:0007669"/>
    <property type="project" value="InterPro"/>
</dbReference>
<evidence type="ECO:0000313" key="5">
    <source>
        <dbReference type="EMBL" id="RLN36932.1"/>
    </source>
</evidence>
<sequence>MASTSRDYKLFTPLRLSDDLELKNRMVFGPTTRSRCDIVTHAPIERNAVYYEQRANAGLIVTEACAISKQGFGWYGSPGLYTDEQVKGWKEVVDRVHHKGGKIFVQLWHMGRQSHPSFHANSEVVSASATLYEGGRTRNSDGEHTNFERARALTIEEIPAVVEQYRKCAERAKEVGFDGVELHAAGGYLIDQFLQSNTNLRADKYGGSFENRYRFLHDAIEAVKTVYPAGCIGVRTAPNSPYGGMGNADNVEIFTYVYKRLAEHDLAYLAILDGWEGVGTGSGYHGKCRALTTFDAKMAFKGTVIANKGYSKDIAEGVIRSGSADLVGFARHFMANPDLVERFQHDWALAPLLDYKYYWDPVMGDEGYTTPSSFE</sequence>
<evidence type="ECO:0000313" key="7">
    <source>
        <dbReference type="Proteomes" id="UP000285624"/>
    </source>
</evidence>
<dbReference type="EMBL" id="MBDN02001177">
    <property type="protein sequence ID" value="RLN72417.1"/>
    <property type="molecule type" value="Genomic_DNA"/>
</dbReference>
<name>A0A3R7GS97_9STRA</name>
<dbReference type="GO" id="GO:0005829">
    <property type="term" value="C:cytosol"/>
    <property type="evidence" value="ECO:0007669"/>
    <property type="project" value="UniProtKB-ARBA"/>
</dbReference>
<keyword evidence="3" id="KW-0560">Oxidoreductase</keyword>
<evidence type="ECO:0000256" key="1">
    <source>
        <dbReference type="ARBA" id="ARBA00001917"/>
    </source>
</evidence>
<dbReference type="InterPro" id="IPR013785">
    <property type="entry name" value="Aldolase_TIM"/>
</dbReference>
<comment type="similarity">
    <text evidence="2">Belongs to the NADH:flavin oxidoreductase/NADH oxidase family.</text>
</comment>
<proteinExistence type="inferred from homology"/>
<accession>A0A3R7GS97</accession>
<dbReference type="STRING" id="325452.A0A3R7GS97"/>
<comment type="cofactor">
    <cofactor evidence="1">
        <name>FMN</name>
        <dbReference type="ChEBI" id="CHEBI:58210"/>
    </cofactor>
</comment>
<dbReference type="AlphaFoldDB" id="A0A3R7GS97"/>
<dbReference type="InterPro" id="IPR045247">
    <property type="entry name" value="Oye-like"/>
</dbReference>
<evidence type="ECO:0000313" key="6">
    <source>
        <dbReference type="EMBL" id="RLN72417.1"/>
    </source>
</evidence>
<evidence type="ECO:0000256" key="3">
    <source>
        <dbReference type="ARBA" id="ARBA00023002"/>
    </source>
</evidence>
<dbReference type="Proteomes" id="UP000285624">
    <property type="component" value="Unassembled WGS sequence"/>
</dbReference>
<gene>
    <name evidence="5" type="ORF">BBI17_009869</name>
    <name evidence="6" type="ORF">BBO99_00009810</name>
</gene>
<feature type="domain" description="NADH:flavin oxidoreductase/NADH oxidase N-terminal" evidence="4">
    <location>
        <begin position="9"/>
        <end position="346"/>
    </location>
</feature>
<dbReference type="EMBL" id="MAYM02000683">
    <property type="protein sequence ID" value="RLN36932.1"/>
    <property type="molecule type" value="Genomic_DNA"/>
</dbReference>
<keyword evidence="7" id="KW-1185">Reference proteome</keyword>
<dbReference type="Proteomes" id="UP000285883">
    <property type="component" value="Unassembled WGS sequence"/>
</dbReference>
<dbReference type="Pfam" id="PF00724">
    <property type="entry name" value="Oxidored_FMN"/>
    <property type="match status" value="1"/>
</dbReference>
<dbReference type="CDD" id="cd02933">
    <property type="entry name" value="OYE_like_FMN"/>
    <property type="match status" value="1"/>
</dbReference>
<organism evidence="5 8">
    <name type="scientific">Phytophthora kernoviae</name>
    <dbReference type="NCBI Taxonomy" id="325452"/>
    <lineage>
        <taxon>Eukaryota</taxon>
        <taxon>Sar</taxon>
        <taxon>Stramenopiles</taxon>
        <taxon>Oomycota</taxon>
        <taxon>Peronosporomycetes</taxon>
        <taxon>Peronosporales</taxon>
        <taxon>Peronosporaceae</taxon>
        <taxon>Phytophthora</taxon>
    </lineage>
</organism>
<comment type="caution">
    <text evidence="5">The sequence shown here is derived from an EMBL/GenBank/DDBJ whole genome shotgun (WGS) entry which is preliminary data.</text>
</comment>
<protein>
    <recommendedName>
        <fullName evidence="4">NADH:flavin oxidoreductase/NADH oxidase N-terminal domain-containing protein</fullName>
    </recommendedName>
</protein>
<dbReference type="FunFam" id="3.20.20.70:FF:000059">
    <property type="entry name" value="N-ethylmaleimide reductase, FMN-linked"/>
    <property type="match status" value="1"/>
</dbReference>
<dbReference type="SUPFAM" id="SSF51395">
    <property type="entry name" value="FMN-linked oxidoreductases"/>
    <property type="match status" value="1"/>
</dbReference>
<evidence type="ECO:0000256" key="2">
    <source>
        <dbReference type="ARBA" id="ARBA00005979"/>
    </source>
</evidence>
<dbReference type="PANTHER" id="PTHR22893">
    <property type="entry name" value="NADH OXIDOREDUCTASE-RELATED"/>
    <property type="match status" value="1"/>
</dbReference>
<dbReference type="InterPro" id="IPR001155">
    <property type="entry name" value="OxRdtase_FMN_N"/>
</dbReference>